<dbReference type="PRINTS" id="PR00420">
    <property type="entry name" value="RNGMNOXGNASE"/>
</dbReference>
<name>A0A0L0N0M2_TOLOC</name>
<feature type="transmembrane region" description="Helical" evidence="7">
    <location>
        <begin position="21"/>
        <end position="40"/>
    </location>
</feature>
<sequence>MGDIRQNDPGGREQDSPKPRLDVAIVGGGIIGIITALGFLHRGMHVVIYERAAKFQEIGAAIAFTGVARECMQRLNPRVLEVLGQVGQKSPQERVRYWDGFHPRTKQSAEQEESSLLFDVPERDLAFWACLRSHFLGRMADQLPKGTIQFGKQLVNYTDADGSNKVVLRFADGRTAAADVVIGCDGIHSVTRKLLLGKEHLASNPSYTHKTVFRALVPFPGAIAALGADKASDYCLHLGPDAHMISFPVNNGAMYSIFLANHDPQQWPDPYTMTATSTRQEVSSALQSWGPHVAEIIGLLPEKLIKYGVFDMADNPAPTYASGRVCVAGDAAHASSPFHGAGACMGVEDSLVLAELLEHVQSLPASSRPRSLVAALQAFSAVRIERSQWLVQSSRDMGDIYEWRYPDTGEDGAKCKAEFEWRARKIWDFDVDAMVAESKKEYEKLAASTVY</sequence>
<dbReference type="Gene3D" id="3.50.50.60">
    <property type="entry name" value="FAD/NAD(P)-binding domain"/>
    <property type="match status" value="1"/>
</dbReference>
<keyword evidence="6" id="KW-0503">Monooxygenase</keyword>
<comment type="similarity">
    <text evidence="2">Belongs to the paxM FAD-dependent monooxygenase family.</text>
</comment>
<dbReference type="EMBL" id="LFRF01000038">
    <property type="protein sequence ID" value="KND87340.1"/>
    <property type="molecule type" value="Genomic_DNA"/>
</dbReference>
<dbReference type="GO" id="GO:0044550">
    <property type="term" value="P:secondary metabolite biosynthetic process"/>
    <property type="evidence" value="ECO:0007669"/>
    <property type="project" value="TreeGrafter"/>
</dbReference>
<dbReference type="Pfam" id="PF01494">
    <property type="entry name" value="FAD_binding_3"/>
    <property type="match status" value="1"/>
</dbReference>
<evidence type="ECO:0000313" key="9">
    <source>
        <dbReference type="EMBL" id="KND87340.1"/>
    </source>
</evidence>
<reference evidence="9 10" key="1">
    <citation type="journal article" date="2015" name="BMC Genomics">
        <title>The genome of the truffle-parasite Tolypocladium ophioglossoides and the evolution of antifungal peptaibiotics.</title>
        <authorList>
            <person name="Quandt C.A."/>
            <person name="Bushley K.E."/>
            <person name="Spatafora J.W."/>
        </authorList>
    </citation>
    <scope>NUCLEOTIDE SEQUENCE [LARGE SCALE GENOMIC DNA]</scope>
    <source>
        <strain evidence="9 10">CBS 100239</strain>
    </source>
</reference>
<evidence type="ECO:0000259" key="8">
    <source>
        <dbReference type="Pfam" id="PF01494"/>
    </source>
</evidence>
<evidence type="ECO:0000256" key="6">
    <source>
        <dbReference type="ARBA" id="ARBA00023033"/>
    </source>
</evidence>
<dbReference type="STRING" id="1163406.A0A0L0N0M2"/>
<dbReference type="GO" id="GO:0071949">
    <property type="term" value="F:FAD binding"/>
    <property type="evidence" value="ECO:0007669"/>
    <property type="project" value="InterPro"/>
</dbReference>
<evidence type="ECO:0000256" key="3">
    <source>
        <dbReference type="ARBA" id="ARBA00022630"/>
    </source>
</evidence>
<keyword evidence="3" id="KW-0285">Flavoprotein</keyword>
<dbReference type="GO" id="GO:0004497">
    <property type="term" value="F:monooxygenase activity"/>
    <property type="evidence" value="ECO:0007669"/>
    <property type="project" value="UniProtKB-KW"/>
</dbReference>
<keyword evidence="7" id="KW-0472">Membrane</keyword>
<keyword evidence="4" id="KW-0274">FAD</keyword>
<feature type="domain" description="FAD-binding" evidence="8">
    <location>
        <begin position="21"/>
        <end position="360"/>
    </location>
</feature>
<evidence type="ECO:0000313" key="10">
    <source>
        <dbReference type="Proteomes" id="UP000036947"/>
    </source>
</evidence>
<dbReference type="SUPFAM" id="SSF51905">
    <property type="entry name" value="FAD/NAD(P)-binding domain"/>
    <property type="match status" value="1"/>
</dbReference>
<dbReference type="InterPro" id="IPR051104">
    <property type="entry name" value="FAD_monoxygenase"/>
</dbReference>
<keyword evidence="10" id="KW-1185">Reference proteome</keyword>
<comment type="cofactor">
    <cofactor evidence="1">
        <name>FAD</name>
        <dbReference type="ChEBI" id="CHEBI:57692"/>
    </cofactor>
</comment>
<dbReference type="Proteomes" id="UP000036947">
    <property type="component" value="Unassembled WGS sequence"/>
</dbReference>
<evidence type="ECO:0000256" key="1">
    <source>
        <dbReference type="ARBA" id="ARBA00001974"/>
    </source>
</evidence>
<evidence type="ECO:0000256" key="7">
    <source>
        <dbReference type="SAM" id="Phobius"/>
    </source>
</evidence>
<keyword evidence="7" id="KW-1133">Transmembrane helix</keyword>
<dbReference type="OrthoDB" id="417877at2759"/>
<dbReference type="InterPro" id="IPR002938">
    <property type="entry name" value="FAD-bd"/>
</dbReference>
<evidence type="ECO:0000256" key="5">
    <source>
        <dbReference type="ARBA" id="ARBA00023002"/>
    </source>
</evidence>
<organism evidence="9 10">
    <name type="scientific">Tolypocladium ophioglossoides (strain CBS 100239)</name>
    <name type="common">Snaketongue truffleclub</name>
    <name type="synonym">Elaphocordyceps ophioglossoides</name>
    <dbReference type="NCBI Taxonomy" id="1163406"/>
    <lineage>
        <taxon>Eukaryota</taxon>
        <taxon>Fungi</taxon>
        <taxon>Dikarya</taxon>
        <taxon>Ascomycota</taxon>
        <taxon>Pezizomycotina</taxon>
        <taxon>Sordariomycetes</taxon>
        <taxon>Hypocreomycetidae</taxon>
        <taxon>Hypocreales</taxon>
        <taxon>Ophiocordycipitaceae</taxon>
        <taxon>Tolypocladium</taxon>
    </lineage>
</organism>
<protein>
    <submittedName>
        <fullName evidence="9">Salicylate hydroxylase</fullName>
    </submittedName>
</protein>
<accession>A0A0L0N0M2</accession>
<evidence type="ECO:0000256" key="4">
    <source>
        <dbReference type="ARBA" id="ARBA00022827"/>
    </source>
</evidence>
<dbReference type="InterPro" id="IPR036188">
    <property type="entry name" value="FAD/NAD-bd_sf"/>
</dbReference>
<dbReference type="PANTHER" id="PTHR46720">
    <property type="entry name" value="HYDROXYLASE, PUTATIVE (AFU_ORTHOLOGUE AFUA_3G01460)-RELATED"/>
    <property type="match status" value="1"/>
</dbReference>
<dbReference type="PANTHER" id="PTHR46720:SF3">
    <property type="entry name" value="FAD-BINDING DOMAIN-CONTAINING PROTEIN-RELATED"/>
    <property type="match status" value="1"/>
</dbReference>
<keyword evidence="7" id="KW-0812">Transmembrane</keyword>
<proteinExistence type="inferred from homology"/>
<evidence type="ECO:0000256" key="2">
    <source>
        <dbReference type="ARBA" id="ARBA00007992"/>
    </source>
</evidence>
<gene>
    <name evidence="9" type="ORF">TOPH_08015</name>
</gene>
<dbReference type="AlphaFoldDB" id="A0A0L0N0M2"/>
<keyword evidence="5" id="KW-0560">Oxidoreductase</keyword>
<comment type="caution">
    <text evidence="9">The sequence shown here is derived from an EMBL/GenBank/DDBJ whole genome shotgun (WGS) entry which is preliminary data.</text>
</comment>